<gene>
    <name evidence="2" type="ORF">ACFPQ4_01305</name>
</gene>
<dbReference type="InterPro" id="IPR029052">
    <property type="entry name" value="Metallo-depent_PP-like"/>
</dbReference>
<accession>A0ABW0QUF1</accession>
<reference evidence="3" key="1">
    <citation type="journal article" date="2019" name="Int. J. Syst. Evol. Microbiol.">
        <title>The Global Catalogue of Microorganisms (GCM) 10K type strain sequencing project: providing services to taxonomists for standard genome sequencing and annotation.</title>
        <authorList>
            <consortium name="The Broad Institute Genomics Platform"/>
            <consortium name="The Broad Institute Genome Sequencing Center for Infectious Disease"/>
            <person name="Wu L."/>
            <person name="Ma J."/>
        </authorList>
    </citation>
    <scope>NUCLEOTIDE SEQUENCE [LARGE SCALE GENOMIC DNA]</scope>
    <source>
        <strain evidence="3">CGMCC 1.18578</strain>
    </source>
</reference>
<evidence type="ECO:0000313" key="2">
    <source>
        <dbReference type="EMBL" id="MFC5528098.1"/>
    </source>
</evidence>
<evidence type="ECO:0000313" key="3">
    <source>
        <dbReference type="Proteomes" id="UP001596108"/>
    </source>
</evidence>
<dbReference type="Pfam" id="PF00149">
    <property type="entry name" value="Metallophos"/>
    <property type="match status" value="1"/>
</dbReference>
<dbReference type="CDD" id="cd07383">
    <property type="entry name" value="MPP_Dcr2"/>
    <property type="match status" value="1"/>
</dbReference>
<feature type="domain" description="Calcineurin-like phosphoesterase" evidence="1">
    <location>
        <begin position="13"/>
        <end position="242"/>
    </location>
</feature>
<dbReference type="Gene3D" id="3.60.21.10">
    <property type="match status" value="1"/>
</dbReference>
<dbReference type="PANTHER" id="PTHR32440">
    <property type="entry name" value="PHOSPHATASE DCR2-RELATED-RELATED"/>
    <property type="match status" value="1"/>
</dbReference>
<proteinExistence type="predicted"/>
<evidence type="ECO:0000259" key="1">
    <source>
        <dbReference type="Pfam" id="PF00149"/>
    </source>
</evidence>
<dbReference type="PANTHER" id="PTHR32440:SF11">
    <property type="entry name" value="METALLOPHOSPHOESTERASE DOMAIN-CONTAINING PROTEIN"/>
    <property type="match status" value="1"/>
</dbReference>
<protein>
    <submittedName>
        <fullName evidence="2">Metallophosphoesterase family protein</fullName>
    </submittedName>
</protein>
<dbReference type="PIRSF" id="PIRSF030250">
    <property type="entry name" value="Ptase_At2g46880"/>
    <property type="match status" value="1"/>
</dbReference>
<name>A0ABW0QUF1_9BACL</name>
<dbReference type="RefSeq" id="WP_378109910.1">
    <property type="nucleotide sequence ID" value="NZ_JBHSNC010000005.1"/>
</dbReference>
<dbReference type="Proteomes" id="UP001596108">
    <property type="component" value="Unassembled WGS sequence"/>
</dbReference>
<keyword evidence="3" id="KW-1185">Reference proteome</keyword>
<organism evidence="2 3">
    <name type="scientific">Cohnella yongneupensis</name>
    <dbReference type="NCBI Taxonomy" id="425006"/>
    <lineage>
        <taxon>Bacteria</taxon>
        <taxon>Bacillati</taxon>
        <taxon>Bacillota</taxon>
        <taxon>Bacilli</taxon>
        <taxon>Bacillales</taxon>
        <taxon>Paenibacillaceae</taxon>
        <taxon>Cohnella</taxon>
    </lineage>
</organism>
<comment type="caution">
    <text evidence="2">The sequence shown here is derived from an EMBL/GenBank/DDBJ whole genome shotgun (WGS) entry which is preliminary data.</text>
</comment>
<dbReference type="InterPro" id="IPR004843">
    <property type="entry name" value="Calcineurin-like_PHP"/>
</dbReference>
<dbReference type="SUPFAM" id="SSF56300">
    <property type="entry name" value="Metallo-dependent phosphatases"/>
    <property type="match status" value="1"/>
</dbReference>
<dbReference type="InterPro" id="IPR011230">
    <property type="entry name" value="PAP14/16/28/29"/>
</dbReference>
<sequence length="309" mass="34275">MAASLTFNSNGQFKIVQFTDLHWADGGDNNRKTLELMERVIAEEQPDLVVVTGDVIEDGCCTDPSQSIREAVGPMEKSGTPWALVFGNHDSEARISREHLLASLAGVQHSLTERGPYSITGIGNYIIRLNGRDGNLVNALFFMDSGDYAEARIGGYAGFQRDQINWFARESESLAGENGGVPVPAMAFFHIPLPEYNDAWDFHLCYGHKREQVCCPLINTGMFATMVQAGNVYATFAGHDHDSDFYGEMFGISLGYGRKTGYNNYMREDLAKGARVIVLEEGVRGFRTWLRLDNGETMEQSAHLPEGRK</sequence>
<dbReference type="EMBL" id="JBHSNC010000005">
    <property type="protein sequence ID" value="MFC5528098.1"/>
    <property type="molecule type" value="Genomic_DNA"/>
</dbReference>